<dbReference type="RefSeq" id="WP_353874473.1">
    <property type="nucleotide sequence ID" value="NZ_JBEVCJ010000006.1"/>
</dbReference>
<comment type="caution">
    <text evidence="1">The sequence shown here is derived from an EMBL/GenBank/DDBJ whole genome shotgun (WGS) entry which is preliminary data.</text>
</comment>
<accession>A0ABV2BTF9</accession>
<dbReference type="InterPro" id="IPR002347">
    <property type="entry name" value="SDR_fam"/>
</dbReference>
<proteinExistence type="predicted"/>
<dbReference type="Pfam" id="PF00106">
    <property type="entry name" value="adh_short"/>
    <property type="match status" value="1"/>
</dbReference>
<keyword evidence="2" id="KW-1185">Reference proteome</keyword>
<sequence>MMKYNFTDKRIWLTGASSGIGLALAHLLLNNNAKVALSARNEQRLNEHFKHHTNALILPVI</sequence>
<dbReference type="InterPro" id="IPR036291">
    <property type="entry name" value="NAD(P)-bd_dom_sf"/>
</dbReference>
<protein>
    <submittedName>
        <fullName evidence="1">SDR family NAD(P)-dependent oxidoreductase</fullName>
    </submittedName>
</protein>
<name>A0ABV2BTF9_9GAMM</name>
<reference evidence="1 2" key="1">
    <citation type="submission" date="2024-06" db="EMBL/GenBank/DDBJ databases">
        <authorList>
            <person name="Li F."/>
        </authorList>
    </citation>
    <scope>NUCLEOTIDE SEQUENCE [LARGE SCALE GENOMIC DNA]</scope>
    <source>
        <strain evidence="1 2">GXAS 311</strain>
    </source>
</reference>
<evidence type="ECO:0000313" key="2">
    <source>
        <dbReference type="Proteomes" id="UP001548189"/>
    </source>
</evidence>
<dbReference type="Gene3D" id="3.40.50.720">
    <property type="entry name" value="NAD(P)-binding Rossmann-like Domain"/>
    <property type="match status" value="1"/>
</dbReference>
<dbReference type="EMBL" id="JBEVCJ010000006">
    <property type="protein sequence ID" value="MET1254857.1"/>
    <property type="molecule type" value="Genomic_DNA"/>
</dbReference>
<dbReference type="SUPFAM" id="SSF51735">
    <property type="entry name" value="NAD(P)-binding Rossmann-fold domains"/>
    <property type="match status" value="1"/>
</dbReference>
<evidence type="ECO:0000313" key="1">
    <source>
        <dbReference type="EMBL" id="MET1254857.1"/>
    </source>
</evidence>
<dbReference type="Proteomes" id="UP001548189">
    <property type="component" value="Unassembled WGS sequence"/>
</dbReference>
<organism evidence="1 2">
    <name type="scientific">Aliikangiella maris</name>
    <dbReference type="NCBI Taxonomy" id="3162458"/>
    <lineage>
        <taxon>Bacteria</taxon>
        <taxon>Pseudomonadati</taxon>
        <taxon>Pseudomonadota</taxon>
        <taxon>Gammaproteobacteria</taxon>
        <taxon>Oceanospirillales</taxon>
        <taxon>Pleioneaceae</taxon>
        <taxon>Aliikangiella</taxon>
    </lineage>
</organism>
<gene>
    <name evidence="1" type="ORF">ABVT43_06960</name>
</gene>